<feature type="domain" description="HTH arsR-type" evidence="1">
    <location>
        <begin position="1"/>
        <end position="95"/>
    </location>
</feature>
<dbReference type="PROSITE" id="PS50987">
    <property type="entry name" value="HTH_ARSR_2"/>
    <property type="match status" value="1"/>
</dbReference>
<dbReference type="CDD" id="cd00090">
    <property type="entry name" value="HTH_ARSR"/>
    <property type="match status" value="1"/>
</dbReference>
<accession>A0ABP9P6C1</accession>
<keyword evidence="3" id="KW-1185">Reference proteome</keyword>
<dbReference type="Proteomes" id="UP001499852">
    <property type="component" value="Unassembled WGS sequence"/>
</dbReference>
<dbReference type="SUPFAM" id="SSF46785">
    <property type="entry name" value="Winged helix' DNA-binding domain"/>
    <property type="match status" value="1"/>
</dbReference>
<dbReference type="InterPro" id="IPR036388">
    <property type="entry name" value="WH-like_DNA-bd_sf"/>
</dbReference>
<dbReference type="NCBIfam" id="NF033788">
    <property type="entry name" value="HTH_metalloreg"/>
    <property type="match status" value="1"/>
</dbReference>
<dbReference type="PANTHER" id="PTHR38600:SF2">
    <property type="entry name" value="SLL0088 PROTEIN"/>
    <property type="match status" value="1"/>
</dbReference>
<reference evidence="3" key="1">
    <citation type="journal article" date="2019" name="Int. J. Syst. Evol. Microbiol.">
        <title>The Global Catalogue of Microorganisms (GCM) 10K type strain sequencing project: providing services to taxonomists for standard genome sequencing and annotation.</title>
        <authorList>
            <consortium name="The Broad Institute Genomics Platform"/>
            <consortium name="The Broad Institute Genome Sequencing Center for Infectious Disease"/>
            <person name="Wu L."/>
            <person name="Ma J."/>
        </authorList>
    </citation>
    <scope>NUCLEOTIDE SEQUENCE [LARGE SCALE GENOMIC DNA]</scope>
    <source>
        <strain evidence="3">JCM 18053</strain>
    </source>
</reference>
<dbReference type="Pfam" id="PF01022">
    <property type="entry name" value="HTH_5"/>
    <property type="match status" value="1"/>
</dbReference>
<dbReference type="PANTHER" id="PTHR38600">
    <property type="entry name" value="TRANSCRIPTIONAL REGULATORY PROTEIN"/>
    <property type="match status" value="1"/>
</dbReference>
<gene>
    <name evidence="2" type="ORF">GCM10023213_21520</name>
</gene>
<name>A0ABP9P6C1_9BACT</name>
<comment type="caution">
    <text evidence="2">The sequence shown here is derived from an EMBL/GenBank/DDBJ whole genome shotgun (WGS) entry which is preliminary data.</text>
</comment>
<dbReference type="SMART" id="SM00418">
    <property type="entry name" value="HTH_ARSR"/>
    <property type="match status" value="1"/>
</dbReference>
<proteinExistence type="predicted"/>
<dbReference type="Gene3D" id="1.10.10.10">
    <property type="entry name" value="Winged helix-like DNA-binding domain superfamily/Winged helix DNA-binding domain"/>
    <property type="match status" value="1"/>
</dbReference>
<dbReference type="InterPro" id="IPR011991">
    <property type="entry name" value="ArsR-like_HTH"/>
</dbReference>
<dbReference type="PRINTS" id="PR00778">
    <property type="entry name" value="HTHARSR"/>
</dbReference>
<dbReference type="EMBL" id="BAABIA010000004">
    <property type="protein sequence ID" value="GAA5139931.1"/>
    <property type="molecule type" value="Genomic_DNA"/>
</dbReference>
<sequence>MVKCQAGILNLTFAALADPTRRSLLDHLSRGDCCVTDLAKPHAMSLPAVSKHLRVLEEAGLISRRRLGRVHSLSLNAGPMQQAQAWMESYRRHWEASFDRLDTYLAELQAHPPQTPTDLPTL</sequence>
<evidence type="ECO:0000313" key="3">
    <source>
        <dbReference type="Proteomes" id="UP001499852"/>
    </source>
</evidence>
<dbReference type="InterPro" id="IPR036390">
    <property type="entry name" value="WH_DNA-bd_sf"/>
</dbReference>
<evidence type="ECO:0000313" key="2">
    <source>
        <dbReference type="EMBL" id="GAA5139931.1"/>
    </source>
</evidence>
<dbReference type="InterPro" id="IPR001845">
    <property type="entry name" value="HTH_ArsR_DNA-bd_dom"/>
</dbReference>
<evidence type="ECO:0000259" key="1">
    <source>
        <dbReference type="PROSITE" id="PS50987"/>
    </source>
</evidence>
<organism evidence="2 3">
    <name type="scientific">Prosthecobacter algae</name>
    <dbReference type="NCBI Taxonomy" id="1144682"/>
    <lineage>
        <taxon>Bacteria</taxon>
        <taxon>Pseudomonadati</taxon>
        <taxon>Verrucomicrobiota</taxon>
        <taxon>Verrucomicrobiia</taxon>
        <taxon>Verrucomicrobiales</taxon>
        <taxon>Verrucomicrobiaceae</taxon>
        <taxon>Prosthecobacter</taxon>
    </lineage>
</organism>
<protein>
    <submittedName>
        <fullName evidence="2">Metalloregulator ArsR/SmtB family transcription factor</fullName>
    </submittedName>
</protein>